<feature type="domain" description="Anaphase-promoting complex subunit 4 long" evidence="7">
    <location>
        <begin position="395"/>
        <end position="607"/>
    </location>
</feature>
<evidence type="ECO:0000256" key="1">
    <source>
        <dbReference type="ARBA" id="ARBA00016067"/>
    </source>
</evidence>
<feature type="domain" description="Anaphase-promoting complex subunit 4-like WD40" evidence="6">
    <location>
        <begin position="119"/>
        <end position="189"/>
    </location>
</feature>
<dbReference type="InterPro" id="IPR024790">
    <property type="entry name" value="APC4_long_dom"/>
</dbReference>
<protein>
    <recommendedName>
        <fullName evidence="1">Anaphase-promoting complex subunit 4</fullName>
    </recommendedName>
</protein>
<dbReference type="PANTHER" id="PTHR13260">
    <property type="entry name" value="ANAPHASE PROMOTING COMPLEX SUBUNIT 4 APC4"/>
    <property type="match status" value="1"/>
</dbReference>
<dbReference type="SUPFAM" id="SSF69322">
    <property type="entry name" value="Tricorn protease domain 2"/>
    <property type="match status" value="1"/>
</dbReference>
<accession>A0A4P9Y2U7</accession>
<evidence type="ECO:0000256" key="4">
    <source>
        <dbReference type="ARBA" id="ARBA00022786"/>
    </source>
</evidence>
<dbReference type="Pfam" id="PF12894">
    <property type="entry name" value="ANAPC4_WD40"/>
    <property type="match status" value="1"/>
</dbReference>
<name>A0A4P9Y2U7_9FUNG</name>
<evidence type="ECO:0000313" key="9">
    <source>
        <dbReference type="Proteomes" id="UP000267251"/>
    </source>
</evidence>
<dbReference type="InterPro" id="IPR024977">
    <property type="entry name" value="Apc4-like_WD40_dom"/>
</dbReference>
<evidence type="ECO:0000313" key="8">
    <source>
        <dbReference type="EMBL" id="RKP13246.1"/>
    </source>
</evidence>
<evidence type="ECO:0000259" key="7">
    <source>
        <dbReference type="Pfam" id="PF12896"/>
    </source>
</evidence>
<keyword evidence="9" id="KW-1185">Reference proteome</keyword>
<dbReference type="GO" id="GO:0034399">
    <property type="term" value="C:nuclear periphery"/>
    <property type="evidence" value="ECO:0007669"/>
    <property type="project" value="TreeGrafter"/>
</dbReference>
<keyword evidence="5" id="KW-0131">Cell cycle</keyword>
<dbReference type="GO" id="GO:0031145">
    <property type="term" value="P:anaphase-promoting complex-dependent catabolic process"/>
    <property type="evidence" value="ECO:0007669"/>
    <property type="project" value="InterPro"/>
</dbReference>
<dbReference type="OrthoDB" id="2110451at2759"/>
<dbReference type="Pfam" id="PF12896">
    <property type="entry name" value="ANAPC4"/>
    <property type="match status" value="1"/>
</dbReference>
<dbReference type="EMBL" id="KZ988071">
    <property type="protein sequence ID" value="RKP13246.1"/>
    <property type="molecule type" value="Genomic_DNA"/>
</dbReference>
<dbReference type="GO" id="GO:0070979">
    <property type="term" value="P:protein K11-linked ubiquitination"/>
    <property type="evidence" value="ECO:0007669"/>
    <property type="project" value="TreeGrafter"/>
</dbReference>
<evidence type="ECO:0000256" key="2">
    <source>
        <dbReference type="ARBA" id="ARBA00022618"/>
    </source>
</evidence>
<reference evidence="9" key="1">
    <citation type="journal article" date="2018" name="Nat. Microbiol.">
        <title>Leveraging single-cell genomics to expand the fungal tree of life.</title>
        <authorList>
            <person name="Ahrendt S.R."/>
            <person name="Quandt C.A."/>
            <person name="Ciobanu D."/>
            <person name="Clum A."/>
            <person name="Salamov A."/>
            <person name="Andreopoulos B."/>
            <person name="Cheng J.F."/>
            <person name="Woyke T."/>
            <person name="Pelin A."/>
            <person name="Henrissat B."/>
            <person name="Reynolds N.K."/>
            <person name="Benny G.L."/>
            <person name="Smith M.E."/>
            <person name="James T.Y."/>
            <person name="Grigoriev I.V."/>
        </authorList>
    </citation>
    <scope>NUCLEOTIDE SEQUENCE [LARGE SCALE GENOMIC DNA]</scope>
</reference>
<gene>
    <name evidence="8" type="ORF">BJ684DRAFT_16340</name>
</gene>
<dbReference type="GO" id="GO:0051301">
    <property type="term" value="P:cell division"/>
    <property type="evidence" value="ECO:0007669"/>
    <property type="project" value="UniProtKB-KW"/>
</dbReference>
<dbReference type="Proteomes" id="UP000267251">
    <property type="component" value="Unassembled WGS sequence"/>
</dbReference>
<evidence type="ECO:0000256" key="5">
    <source>
        <dbReference type="ARBA" id="ARBA00023306"/>
    </source>
</evidence>
<keyword evidence="2" id="KW-0132">Cell division</keyword>
<organism evidence="8 9">
    <name type="scientific">Piptocephalis cylindrospora</name>
    <dbReference type="NCBI Taxonomy" id="1907219"/>
    <lineage>
        <taxon>Eukaryota</taxon>
        <taxon>Fungi</taxon>
        <taxon>Fungi incertae sedis</taxon>
        <taxon>Zoopagomycota</taxon>
        <taxon>Zoopagomycotina</taxon>
        <taxon>Zoopagomycetes</taxon>
        <taxon>Zoopagales</taxon>
        <taxon>Piptocephalidaceae</taxon>
        <taxon>Piptocephalis</taxon>
    </lineage>
</organism>
<dbReference type="InterPro" id="IPR024789">
    <property type="entry name" value="APC4"/>
</dbReference>
<keyword evidence="4" id="KW-0833">Ubl conjugation pathway</keyword>
<evidence type="ECO:0000256" key="3">
    <source>
        <dbReference type="ARBA" id="ARBA00022776"/>
    </source>
</evidence>
<dbReference type="PANTHER" id="PTHR13260:SF0">
    <property type="entry name" value="ANAPHASE-PROMOTING COMPLEX SUBUNIT 4"/>
    <property type="match status" value="1"/>
</dbReference>
<evidence type="ECO:0000259" key="6">
    <source>
        <dbReference type="Pfam" id="PF12894"/>
    </source>
</evidence>
<dbReference type="AlphaFoldDB" id="A0A4P9Y2U7"/>
<proteinExistence type="predicted"/>
<keyword evidence="3" id="KW-0498">Mitosis</keyword>
<dbReference type="GO" id="GO:0005680">
    <property type="term" value="C:anaphase-promoting complex"/>
    <property type="evidence" value="ECO:0007669"/>
    <property type="project" value="InterPro"/>
</dbReference>
<sequence>MKSLTRLPLLDNQAPNSHVTVILVGTWRTFNCPKDPNTLVITRGSIKFADPVGYFPPPVVSVIQGVWKTPQDSLGFYDILRSRTIPRKRDSDDHLSPYQRYPWSLVEDEKLPSSVDWVSWAPEGHILLVACRGAKMLRAFRPGWQEIWSCPVNLQLGVILAVAWREDALVLAVAYSRGPIRFIDVNDGLDIQEPIEPLSFPSSDPVRQLLWASWSPKDDYEGMNDGIVEATRLSRHPLSLFSPEWHGTMMGGVVEVDPYERPSYIQTLYASHVGEKTDGSKYPNPAYLLPAMTAPSPDPLISHIYSGRPGKRNIPLSPVALHVLLVFTSTKVYPCLYGFKRLSAIPLAKGPKEVEQDGLFPPYPIPPLPIPHGFPHSIVALSAGGLYSSRFPAFHTQARDIQNLVQRHHLLTRYSTHLSDLMKGCVDRWKAGLKLMRGQNEVFQQMIDDQGGKMDGGEGMMCYTSFLMLIMATHYNHPSAASTPKAEWLRAIGQGELSPALEAYLHRAPSSSIPGKSGLDEWSDVALDACDVIGRMLQNSLLPSIERMFAVMVDLLGYSRSKEHFGSLTPDETKIQYIMVLLTVIGKRGGLLIHLLQNHREDMHHFFGFLGYLQGLSARLPKDELVSFPDATGILGILRFLKPGLENDYLLGLLHPKDGAEGLMEQMRNQMGLGLKDEAESWRAMEPILEELRGMAEDQVPDLASLAEELATQVQEVFSETWKGCSNGIEWGRLRREGMEQDPWISIPPEWMGLERCFVGSTTYKDGRTQYTAMKVDIPSDDKIAPALCILRLDPLSGLADAWTLSLEGICLKSLVFLQCKEYLVGVVTRGHGTGSYVLVTWSLRDARSKYYSIAREDDRLSLESYLASLTCFMLEIVARCTLPHDHELIITFTGDGMIQNPDQLPHAMYLAWNTRLLDGVLTMAETMGEDEESSTSNKGKMLLASGKLLIDTDGQLQKLSSHRGNKRFRITMNAEEEGTDTDGEDVISLIYDDYRRCAILRYESIGEMEGRVDETSLSALTDSPRKARRWTSMEA</sequence>